<proteinExistence type="predicted"/>
<evidence type="ECO:0000313" key="5">
    <source>
        <dbReference type="Proteomes" id="UP000256328"/>
    </source>
</evidence>
<comment type="caution">
    <text evidence="4">The sequence shown here is derived from an EMBL/GenBank/DDBJ whole genome shotgun (WGS) entry which is preliminary data.</text>
</comment>
<organism evidence="4 5">
    <name type="scientific">Coleophoma crateriformis</name>
    <dbReference type="NCBI Taxonomy" id="565419"/>
    <lineage>
        <taxon>Eukaryota</taxon>
        <taxon>Fungi</taxon>
        <taxon>Dikarya</taxon>
        <taxon>Ascomycota</taxon>
        <taxon>Pezizomycotina</taxon>
        <taxon>Leotiomycetes</taxon>
        <taxon>Helotiales</taxon>
        <taxon>Dermateaceae</taxon>
        <taxon>Coleophoma</taxon>
    </lineage>
</organism>
<feature type="region of interest" description="Disordered" evidence="2">
    <location>
        <begin position="1"/>
        <end position="25"/>
    </location>
</feature>
<feature type="compositionally biased region" description="Polar residues" evidence="2">
    <location>
        <begin position="62"/>
        <end position="77"/>
    </location>
</feature>
<feature type="domain" description="C3H1-type" evidence="3">
    <location>
        <begin position="301"/>
        <end position="330"/>
    </location>
</feature>
<dbReference type="InterPro" id="IPR000571">
    <property type="entry name" value="Znf_CCCH"/>
</dbReference>
<feature type="region of interest" description="Disordered" evidence="2">
    <location>
        <begin position="118"/>
        <end position="140"/>
    </location>
</feature>
<reference evidence="4 5" key="1">
    <citation type="journal article" date="2018" name="IMA Fungus">
        <title>IMA Genome-F 9: Draft genome sequence of Annulohypoxylon stygium, Aspergillus mulundensis, Berkeleyomyces basicola (syn. Thielaviopsis basicola), Ceratocystis smalleyi, two Cercospora beticola strains, Coleophoma cylindrospora, Fusarium fracticaudum, Phialophora cf. hyalina, and Morchella septimelata.</title>
        <authorList>
            <person name="Wingfield B.D."/>
            <person name="Bills G.F."/>
            <person name="Dong Y."/>
            <person name="Huang W."/>
            <person name="Nel W.J."/>
            <person name="Swalarsk-Parry B.S."/>
            <person name="Vaghefi N."/>
            <person name="Wilken P.M."/>
            <person name="An Z."/>
            <person name="de Beer Z.W."/>
            <person name="De Vos L."/>
            <person name="Chen L."/>
            <person name="Duong T.A."/>
            <person name="Gao Y."/>
            <person name="Hammerbacher A."/>
            <person name="Kikkert J.R."/>
            <person name="Li Y."/>
            <person name="Li H."/>
            <person name="Li K."/>
            <person name="Li Q."/>
            <person name="Liu X."/>
            <person name="Ma X."/>
            <person name="Naidoo K."/>
            <person name="Pethybridge S.J."/>
            <person name="Sun J."/>
            <person name="Steenkamp E.T."/>
            <person name="van der Nest M.A."/>
            <person name="van Wyk S."/>
            <person name="Wingfield M.J."/>
            <person name="Xiong C."/>
            <person name="Yue Q."/>
            <person name="Zhang X."/>
        </authorList>
    </citation>
    <scope>NUCLEOTIDE SEQUENCE [LARGE SCALE GENOMIC DNA]</scope>
    <source>
        <strain evidence="4 5">BP5796</strain>
    </source>
</reference>
<dbReference type="PROSITE" id="PS50103">
    <property type="entry name" value="ZF_C3H1"/>
    <property type="match status" value="1"/>
</dbReference>
<protein>
    <recommendedName>
        <fullName evidence="3">C3H1-type domain-containing protein</fullName>
    </recommendedName>
</protein>
<dbReference type="EMBL" id="PDLN01000003">
    <property type="protein sequence ID" value="RDW91258.1"/>
    <property type="molecule type" value="Genomic_DNA"/>
</dbReference>
<evidence type="ECO:0000256" key="2">
    <source>
        <dbReference type="SAM" id="MobiDB-lite"/>
    </source>
</evidence>
<dbReference type="GO" id="GO:0008270">
    <property type="term" value="F:zinc ion binding"/>
    <property type="evidence" value="ECO:0007669"/>
    <property type="project" value="UniProtKB-KW"/>
</dbReference>
<dbReference type="OrthoDB" id="5355510at2759"/>
<feature type="region of interest" description="Disordered" evidence="2">
    <location>
        <begin position="57"/>
        <end position="77"/>
    </location>
</feature>
<dbReference type="Proteomes" id="UP000256328">
    <property type="component" value="Unassembled WGS sequence"/>
</dbReference>
<keyword evidence="1" id="KW-0863">Zinc-finger</keyword>
<name>A0A3D8SZS1_9HELO</name>
<evidence type="ECO:0000256" key="1">
    <source>
        <dbReference type="PROSITE-ProRule" id="PRU00723"/>
    </source>
</evidence>
<feature type="zinc finger region" description="C3H1-type" evidence="1">
    <location>
        <begin position="301"/>
        <end position="330"/>
    </location>
</feature>
<feature type="region of interest" description="Disordered" evidence="2">
    <location>
        <begin position="365"/>
        <end position="466"/>
    </location>
</feature>
<sequence length="466" mass="49137">MLGLDLKSPWSDANSASPASLHAPDKVVTKMTNSFKSSQPNPGFARTTQPALARSPFHRENSATPPVSPYSSMGTGSTNGNARCSVTIGPGLKATAQPGYGSSAYDSPSATGYTNYTVPTTPTPAREWSSDTGSYARALGSPSTSEIPVIHPFPPYNPLASGPMIHDGVPVDKVRPGPVFPTAGQVAAGFCYGIHRGNGKFTRLIPADELPSDSGIPPYCPAEGMMVLPKPQGPAPASYHPNEVPLIPRTLVMNLPIFDPNVPGTADRAAIPASQFQAAIDMIVANSAITGRAAESTHTGQKEKIYCDKWVHEGTCAFTQRGCRYKHEMPFDKATQLSLGLNGLPNWFKRARDLKIHSGADLSARALPSSAAPPQSTIPARRPGIQLVSPARLGNGGDWRARAPGGSDTGNGHSHGRSARNNYGPVARPARRDEVTSPARGNSNPYAMLSAMNDEEDNDSEAGAKL</sequence>
<accession>A0A3D8SZS1</accession>
<feature type="compositionally biased region" description="Low complexity" evidence="2">
    <location>
        <begin position="365"/>
        <end position="374"/>
    </location>
</feature>
<dbReference type="AlphaFoldDB" id="A0A3D8SZS1"/>
<evidence type="ECO:0000313" key="4">
    <source>
        <dbReference type="EMBL" id="RDW91258.1"/>
    </source>
</evidence>
<keyword evidence="1" id="KW-0479">Metal-binding</keyword>
<keyword evidence="5" id="KW-1185">Reference proteome</keyword>
<keyword evidence="1" id="KW-0862">Zinc</keyword>
<gene>
    <name evidence="4" type="ORF">BP5796_02423</name>
</gene>
<evidence type="ECO:0000259" key="3">
    <source>
        <dbReference type="PROSITE" id="PS50103"/>
    </source>
</evidence>